<evidence type="ECO:0000259" key="6">
    <source>
        <dbReference type="Pfam" id="PF13515"/>
    </source>
</evidence>
<dbReference type="EMBL" id="JBHLWE010000038">
    <property type="protein sequence ID" value="MFC0341647.1"/>
    <property type="molecule type" value="Genomic_DNA"/>
</dbReference>
<organism evidence="7 8">
    <name type="scientific">Paracoccus niistensis</name>
    <dbReference type="NCBI Taxonomy" id="632935"/>
    <lineage>
        <taxon>Bacteria</taxon>
        <taxon>Pseudomonadati</taxon>
        <taxon>Pseudomonadota</taxon>
        <taxon>Alphaproteobacteria</taxon>
        <taxon>Rhodobacterales</taxon>
        <taxon>Paracoccaceae</taxon>
        <taxon>Paracoccus</taxon>
    </lineage>
</organism>
<dbReference type="Proteomes" id="UP001589799">
    <property type="component" value="Unassembled WGS sequence"/>
</dbReference>
<dbReference type="Pfam" id="PF13515">
    <property type="entry name" value="FUSC_2"/>
    <property type="match status" value="1"/>
</dbReference>
<proteinExistence type="predicted"/>
<evidence type="ECO:0000256" key="3">
    <source>
        <dbReference type="ARBA" id="ARBA00022989"/>
    </source>
</evidence>
<evidence type="ECO:0000256" key="4">
    <source>
        <dbReference type="ARBA" id="ARBA00023136"/>
    </source>
</evidence>
<evidence type="ECO:0000256" key="1">
    <source>
        <dbReference type="ARBA" id="ARBA00004141"/>
    </source>
</evidence>
<evidence type="ECO:0000256" key="2">
    <source>
        <dbReference type="ARBA" id="ARBA00022692"/>
    </source>
</evidence>
<feature type="transmembrane region" description="Helical" evidence="5">
    <location>
        <begin position="345"/>
        <end position="362"/>
    </location>
</feature>
<reference evidence="7 8" key="1">
    <citation type="submission" date="2024-09" db="EMBL/GenBank/DDBJ databases">
        <authorList>
            <person name="Sun Q."/>
            <person name="Mori K."/>
        </authorList>
    </citation>
    <scope>NUCLEOTIDE SEQUENCE [LARGE SCALE GENOMIC DNA]</scope>
    <source>
        <strain evidence="7 8">KCTC 22789</strain>
    </source>
</reference>
<keyword evidence="3 5" id="KW-1133">Transmembrane helix</keyword>
<dbReference type="RefSeq" id="WP_377699268.1">
    <property type="nucleotide sequence ID" value="NZ_JBHLWE010000038.1"/>
</dbReference>
<feature type="transmembrane region" description="Helical" evidence="5">
    <location>
        <begin position="71"/>
        <end position="89"/>
    </location>
</feature>
<comment type="subcellular location">
    <subcellularLocation>
        <location evidence="1">Membrane</location>
        <topology evidence="1">Multi-pass membrane protein</topology>
    </subcellularLocation>
</comment>
<evidence type="ECO:0000313" key="7">
    <source>
        <dbReference type="EMBL" id="MFC0341647.1"/>
    </source>
</evidence>
<gene>
    <name evidence="7" type="ORF">ACFFII_12835</name>
</gene>
<feature type="domain" description="Integral membrane bound transporter" evidence="6">
    <location>
        <begin position="228"/>
        <end position="355"/>
    </location>
</feature>
<evidence type="ECO:0000256" key="5">
    <source>
        <dbReference type="SAM" id="Phobius"/>
    </source>
</evidence>
<keyword evidence="2 5" id="KW-0812">Transmembrane</keyword>
<feature type="transmembrane region" description="Helical" evidence="5">
    <location>
        <begin position="315"/>
        <end position="333"/>
    </location>
</feature>
<keyword evidence="4 5" id="KW-0472">Membrane</keyword>
<sequence length="378" mass="39504">MRSDRLGSRLDTARARRRDAARQLLHPDQLRDSAALARQPSLRNSALAGLQAAITSAIALPLFHLSPWSHLIGFASLGALVALFGRFAPARRRNRIVLLCGIWQVLAVLVMSGAAWMGAPVALQLLLLAVSCGVFLFVAVTGGFGAPGPLIFVFAAGASMSAGGLTGPEVVERVLATAIVAALALLVCAVTEAFRHHPAPDRPLPAEPVRPLSHRLAAAARSSVGAGIAVFLSHVLGADHPAWAAMGALAVMQGAHLHITMNRALQRMAGTVVGALLAWVLLVQDPSVWTLIAALILLQVATEMVIGINYAFGQILVTPMALLMTHLAAPQAAGPAMAPERVLDTLLGAGAGIVIAVLLSTMDDRRHLAELRKEAADT</sequence>
<name>A0ABV6I6N3_9RHOB</name>
<dbReference type="InterPro" id="IPR049453">
    <property type="entry name" value="Memb_transporter_dom"/>
</dbReference>
<keyword evidence="8" id="KW-1185">Reference proteome</keyword>
<evidence type="ECO:0000313" key="8">
    <source>
        <dbReference type="Proteomes" id="UP001589799"/>
    </source>
</evidence>
<accession>A0ABV6I6N3</accession>
<comment type="caution">
    <text evidence="7">The sequence shown here is derived from an EMBL/GenBank/DDBJ whole genome shotgun (WGS) entry which is preliminary data.</text>
</comment>
<feature type="transmembrane region" description="Helical" evidence="5">
    <location>
        <begin position="46"/>
        <end position="65"/>
    </location>
</feature>
<feature type="transmembrane region" description="Helical" evidence="5">
    <location>
        <begin position="96"/>
        <end position="116"/>
    </location>
</feature>
<feature type="transmembrane region" description="Helical" evidence="5">
    <location>
        <begin position="174"/>
        <end position="195"/>
    </location>
</feature>
<protein>
    <submittedName>
        <fullName evidence="7">FUSC family protein</fullName>
    </submittedName>
</protein>